<dbReference type="eggNOG" id="COG0664">
    <property type="taxonomic scope" value="Bacteria"/>
</dbReference>
<evidence type="ECO:0000313" key="1">
    <source>
        <dbReference type="EMBL" id="ADB38132.1"/>
    </source>
</evidence>
<dbReference type="InterPro" id="IPR018490">
    <property type="entry name" value="cNMP-bd_dom_sf"/>
</dbReference>
<dbReference type="CDD" id="cd00038">
    <property type="entry name" value="CAP_ED"/>
    <property type="match status" value="1"/>
</dbReference>
<protein>
    <submittedName>
        <fullName evidence="1">Transcriptional regulator, Crp/Fnr family</fullName>
    </submittedName>
</protein>
<reference evidence="1 2" key="1">
    <citation type="journal article" date="2010" name="Stand. Genomic Sci.">
        <title>Complete genome sequence of Spirosoma linguale type strain (1).</title>
        <authorList>
            <person name="Lail K."/>
            <person name="Sikorski J."/>
            <person name="Saunders E."/>
            <person name="Lapidus A."/>
            <person name="Glavina Del Rio T."/>
            <person name="Copeland A."/>
            <person name="Tice H."/>
            <person name="Cheng J.-F."/>
            <person name="Lucas S."/>
            <person name="Nolan M."/>
            <person name="Bruce D."/>
            <person name="Goodwin L."/>
            <person name="Pitluck S."/>
            <person name="Ivanova N."/>
            <person name="Mavromatis K."/>
            <person name="Ovchinnikova G."/>
            <person name="Pati A."/>
            <person name="Chen A."/>
            <person name="Palaniappan K."/>
            <person name="Land M."/>
            <person name="Hauser L."/>
            <person name="Chang Y.-J."/>
            <person name="Jeffries C.D."/>
            <person name="Chain P."/>
            <person name="Brettin T."/>
            <person name="Detter J.C."/>
            <person name="Schuetze A."/>
            <person name="Rohde M."/>
            <person name="Tindall B.J."/>
            <person name="Goeker M."/>
            <person name="Bristow J."/>
            <person name="Eisen J.A."/>
            <person name="Markowitz V."/>
            <person name="Hugenholtz P."/>
            <person name="Kyrpides N.C."/>
            <person name="Klenk H.-P."/>
            <person name="Chen F."/>
        </authorList>
    </citation>
    <scope>NUCLEOTIDE SEQUENCE [LARGE SCALE GENOMIC DNA]</scope>
    <source>
        <strain evidence="2">ATCC 33905 / DSM 74 / LMG 10896 / Claus 1</strain>
    </source>
</reference>
<organism evidence="1 2">
    <name type="scientific">Spirosoma linguale (strain ATCC 33905 / DSM 74 / LMG 10896 / Claus 1)</name>
    <dbReference type="NCBI Taxonomy" id="504472"/>
    <lineage>
        <taxon>Bacteria</taxon>
        <taxon>Pseudomonadati</taxon>
        <taxon>Bacteroidota</taxon>
        <taxon>Cytophagia</taxon>
        <taxon>Cytophagales</taxon>
        <taxon>Cytophagaceae</taxon>
        <taxon>Spirosoma</taxon>
    </lineage>
</organism>
<gene>
    <name evidence="1" type="ordered locus">Slin_2093</name>
</gene>
<name>D2QDK2_SPILD</name>
<dbReference type="Proteomes" id="UP000002028">
    <property type="component" value="Chromosome"/>
</dbReference>
<evidence type="ECO:0000313" key="2">
    <source>
        <dbReference type="Proteomes" id="UP000002028"/>
    </source>
</evidence>
<sequence>MHQDWVAMRMAFNQLVPISDEVWEAVLAIAHPTTYKKKRILLEPGQVCDRMQFIHQGAIRSYRILEGVDITYFFFFPDSFAFATDFASFKTDLPSHYYLECIDDCQVTTFYRSDIYDLYERYPQMQKFGRLMAEYAYLMMDRRMSHFQFHNLETRYLALLEEEPALLQRVPQQLIATYLGVTPESLSRVKQQVARLKK</sequence>
<dbReference type="RefSeq" id="WP_012926680.1">
    <property type="nucleotide sequence ID" value="NC_013730.1"/>
</dbReference>
<dbReference type="HOGENOM" id="CLU_075053_9_2_10"/>
<dbReference type="InterPro" id="IPR014710">
    <property type="entry name" value="RmlC-like_jellyroll"/>
</dbReference>
<dbReference type="InterPro" id="IPR000595">
    <property type="entry name" value="cNMP-bd_dom"/>
</dbReference>
<dbReference type="SUPFAM" id="SSF51206">
    <property type="entry name" value="cAMP-binding domain-like"/>
    <property type="match status" value="1"/>
</dbReference>
<dbReference type="KEGG" id="sli:Slin_2093"/>
<dbReference type="AlphaFoldDB" id="D2QDK2"/>
<dbReference type="Gene3D" id="2.60.120.10">
    <property type="entry name" value="Jelly Rolls"/>
    <property type="match status" value="1"/>
</dbReference>
<accession>D2QDK2</accession>
<keyword evidence="2" id="KW-1185">Reference proteome</keyword>
<proteinExistence type="predicted"/>
<dbReference type="STRING" id="504472.Slin_2093"/>
<dbReference type="EMBL" id="CP001769">
    <property type="protein sequence ID" value="ADB38132.1"/>
    <property type="molecule type" value="Genomic_DNA"/>
</dbReference>